<evidence type="ECO:0000313" key="3">
    <source>
        <dbReference type="Proteomes" id="UP000183997"/>
    </source>
</evidence>
<accession>A0A1M6X6Q0</accession>
<feature type="transmembrane region" description="Helical" evidence="1">
    <location>
        <begin position="183"/>
        <end position="200"/>
    </location>
</feature>
<sequence>MGVGFTQAALEDIRQADLRLIIQVRTWPGITQEEMEKTFSTYQGLPNLSAILFNDSTVPGYPGLLPDLAEQVRGLGIPVGEVEFFPQEGLNKLGLLLNKQVVRVHTIPQNELKQLSPDQALDRYTLAAVERNHRVLMIRPNLTNGNPLQDNLGFIDRLRGSLEQAGLQVGPASLLPPVQVSRLWIFLAGLGVISGGLLLLEKRLNIALILWVGFLASLIWATMLLLNEDVARKGMALVAAILFPILSMTTFIKRNEKGVANAVVSLLGLSLVSLLGSVFMVGLLTDAGYMLKLNQYAGVKLTYLVPPVVVTLYFLSSFDKGSGVCQRLKGFLQQPVSTGLLLGIGVLVAAGAIYLLRTGNEGIVVSDTEIQFRTALAHFLGVRPRTKEFLLGNPALLLLLRYGYRDHRYLPLLLLAAIGQTSMVATFAHTFTPLLISLERATVGILLGVILGLVFMVVWKLFYVCFRKPSSVPE</sequence>
<dbReference type="Proteomes" id="UP000183997">
    <property type="component" value="Unassembled WGS sequence"/>
</dbReference>
<dbReference type="InterPro" id="IPR043748">
    <property type="entry name" value="DUF5693"/>
</dbReference>
<keyword evidence="3" id="KW-1185">Reference proteome</keyword>
<evidence type="ECO:0000256" key="1">
    <source>
        <dbReference type="SAM" id="Phobius"/>
    </source>
</evidence>
<feature type="transmembrane region" description="Helical" evidence="1">
    <location>
        <begin position="409"/>
        <end position="431"/>
    </location>
</feature>
<dbReference type="Pfam" id="PF18949">
    <property type="entry name" value="DUF5693"/>
    <property type="match status" value="1"/>
</dbReference>
<feature type="transmembrane region" description="Helical" evidence="1">
    <location>
        <begin position="206"/>
        <end position="227"/>
    </location>
</feature>
<dbReference type="EMBL" id="FRAR01000040">
    <property type="protein sequence ID" value="SHL01529.1"/>
    <property type="molecule type" value="Genomic_DNA"/>
</dbReference>
<feature type="transmembrane region" description="Helical" evidence="1">
    <location>
        <begin position="296"/>
        <end position="316"/>
    </location>
</feature>
<reference evidence="3" key="1">
    <citation type="submission" date="2016-11" db="EMBL/GenBank/DDBJ databases">
        <authorList>
            <person name="Varghese N."/>
            <person name="Submissions S."/>
        </authorList>
    </citation>
    <scope>NUCLEOTIDE SEQUENCE [LARGE SCALE GENOMIC DNA]</scope>
    <source>
        <strain evidence="3">DSM 10349</strain>
    </source>
</reference>
<feature type="transmembrane region" description="Helical" evidence="1">
    <location>
        <begin position="258"/>
        <end position="284"/>
    </location>
</feature>
<keyword evidence="1" id="KW-0472">Membrane</keyword>
<organism evidence="2 3">
    <name type="scientific">Desulforamulus aeronauticus DSM 10349</name>
    <dbReference type="NCBI Taxonomy" id="1121421"/>
    <lineage>
        <taxon>Bacteria</taxon>
        <taxon>Bacillati</taxon>
        <taxon>Bacillota</taxon>
        <taxon>Clostridia</taxon>
        <taxon>Eubacteriales</taxon>
        <taxon>Peptococcaceae</taxon>
        <taxon>Desulforamulus</taxon>
    </lineage>
</organism>
<proteinExistence type="predicted"/>
<keyword evidence="1" id="KW-0812">Transmembrane</keyword>
<keyword evidence="1" id="KW-1133">Transmembrane helix</keyword>
<feature type="transmembrane region" description="Helical" evidence="1">
    <location>
        <begin position="443"/>
        <end position="466"/>
    </location>
</feature>
<evidence type="ECO:0000313" key="2">
    <source>
        <dbReference type="EMBL" id="SHL01529.1"/>
    </source>
</evidence>
<dbReference type="AlphaFoldDB" id="A0A1M6X6Q0"/>
<protein>
    <submittedName>
        <fullName evidence="2">Uncharacterized protein</fullName>
    </submittedName>
</protein>
<feature type="transmembrane region" description="Helical" evidence="1">
    <location>
        <begin position="234"/>
        <end position="252"/>
    </location>
</feature>
<gene>
    <name evidence="2" type="ORF">SAMN02745123_03915</name>
</gene>
<feature type="transmembrane region" description="Helical" evidence="1">
    <location>
        <begin position="336"/>
        <end position="356"/>
    </location>
</feature>
<name>A0A1M6X6Q0_9FIRM</name>
<dbReference type="STRING" id="1121421.SAMN02745123_03915"/>